<evidence type="ECO:0000313" key="4">
    <source>
        <dbReference type="Proteomes" id="UP001215598"/>
    </source>
</evidence>
<dbReference type="InterPro" id="IPR036610">
    <property type="entry name" value="PEBP-like_sf"/>
</dbReference>
<name>A0AAD7NA22_9AGAR</name>
<dbReference type="Gene3D" id="3.90.280.10">
    <property type="entry name" value="PEBP-like"/>
    <property type="match status" value="1"/>
</dbReference>
<protein>
    <submittedName>
        <fullName evidence="3">Phosphatidylethanolamine-binding protein</fullName>
    </submittedName>
</protein>
<feature type="region of interest" description="Disordered" evidence="1">
    <location>
        <begin position="251"/>
        <end position="273"/>
    </location>
</feature>
<dbReference type="SUPFAM" id="SSF49777">
    <property type="entry name" value="PEBP-like"/>
    <property type="match status" value="1"/>
</dbReference>
<dbReference type="EMBL" id="JARKIB010000060">
    <property type="protein sequence ID" value="KAJ7752127.1"/>
    <property type="molecule type" value="Genomic_DNA"/>
</dbReference>
<feature type="signal peptide" evidence="2">
    <location>
        <begin position="1"/>
        <end position="17"/>
    </location>
</feature>
<dbReference type="InterPro" id="IPR008914">
    <property type="entry name" value="PEBP"/>
</dbReference>
<dbReference type="InterPro" id="IPR035810">
    <property type="entry name" value="PEBP_euk"/>
</dbReference>
<proteinExistence type="predicted"/>
<reference evidence="3" key="1">
    <citation type="submission" date="2023-03" db="EMBL/GenBank/DDBJ databases">
        <title>Massive genome expansion in bonnet fungi (Mycena s.s.) driven by repeated elements and novel gene families across ecological guilds.</title>
        <authorList>
            <consortium name="Lawrence Berkeley National Laboratory"/>
            <person name="Harder C.B."/>
            <person name="Miyauchi S."/>
            <person name="Viragh M."/>
            <person name="Kuo A."/>
            <person name="Thoen E."/>
            <person name="Andreopoulos B."/>
            <person name="Lu D."/>
            <person name="Skrede I."/>
            <person name="Drula E."/>
            <person name="Henrissat B."/>
            <person name="Morin E."/>
            <person name="Kohler A."/>
            <person name="Barry K."/>
            <person name="LaButti K."/>
            <person name="Morin E."/>
            <person name="Salamov A."/>
            <person name="Lipzen A."/>
            <person name="Mereny Z."/>
            <person name="Hegedus B."/>
            <person name="Baldrian P."/>
            <person name="Stursova M."/>
            <person name="Weitz H."/>
            <person name="Taylor A."/>
            <person name="Grigoriev I.V."/>
            <person name="Nagy L.G."/>
            <person name="Martin F."/>
            <person name="Kauserud H."/>
        </authorList>
    </citation>
    <scope>NUCLEOTIDE SEQUENCE</scope>
    <source>
        <strain evidence="3">CBHHK182m</strain>
    </source>
</reference>
<keyword evidence="4" id="KW-1185">Reference proteome</keyword>
<sequence length="298" mass="29307">MVPTLFVAFALVSIAHAATPTVVDIEAIEAHFQQALIVPSLIPTFSPGAILNVSFSGKQITPGQALAQAGYTALPLTAPCKPKTLDVAAQPVVTVSAFNASLTGNFTIAMVDADVPGTVYGTDGVNRHWLENFMTISSGTVSNSSGVPVTVYAGPGPAAGSGPHRYVVLLYAQPTTFTAVTGLTGGVQKFDLNAYVKESGLGDIIAANYFTVEVGTDSTSLPVTSAVITSTLAAAPSGAANGASGGASGASGGASGASGGASGTGSGAAPASSQPSSASKLQFSAAALLVAAAMMLVL</sequence>
<evidence type="ECO:0000256" key="2">
    <source>
        <dbReference type="SAM" id="SignalP"/>
    </source>
</evidence>
<evidence type="ECO:0000256" key="1">
    <source>
        <dbReference type="SAM" id="MobiDB-lite"/>
    </source>
</evidence>
<dbReference type="AlphaFoldDB" id="A0AAD7NA22"/>
<dbReference type="PANTHER" id="PTHR11362">
    <property type="entry name" value="PHOSPHATIDYLETHANOLAMINE-BINDING PROTEIN"/>
    <property type="match status" value="1"/>
</dbReference>
<feature type="chain" id="PRO_5042016684" evidence="2">
    <location>
        <begin position="18"/>
        <end position="298"/>
    </location>
</feature>
<dbReference type="Proteomes" id="UP001215598">
    <property type="component" value="Unassembled WGS sequence"/>
</dbReference>
<dbReference type="Pfam" id="PF01161">
    <property type="entry name" value="PBP"/>
    <property type="match status" value="1"/>
</dbReference>
<comment type="caution">
    <text evidence="3">The sequence shown here is derived from an EMBL/GenBank/DDBJ whole genome shotgun (WGS) entry which is preliminary data.</text>
</comment>
<keyword evidence="2" id="KW-0732">Signal</keyword>
<dbReference type="PANTHER" id="PTHR11362:SF140">
    <property type="entry name" value="PEBP-LIKE PROTEIN"/>
    <property type="match status" value="1"/>
</dbReference>
<feature type="compositionally biased region" description="Gly residues" evidence="1">
    <location>
        <begin position="251"/>
        <end position="266"/>
    </location>
</feature>
<accession>A0AAD7NA22</accession>
<organism evidence="3 4">
    <name type="scientific">Mycena metata</name>
    <dbReference type="NCBI Taxonomy" id="1033252"/>
    <lineage>
        <taxon>Eukaryota</taxon>
        <taxon>Fungi</taxon>
        <taxon>Dikarya</taxon>
        <taxon>Basidiomycota</taxon>
        <taxon>Agaricomycotina</taxon>
        <taxon>Agaricomycetes</taxon>
        <taxon>Agaricomycetidae</taxon>
        <taxon>Agaricales</taxon>
        <taxon>Marasmiineae</taxon>
        <taxon>Mycenaceae</taxon>
        <taxon>Mycena</taxon>
    </lineage>
</organism>
<evidence type="ECO:0000313" key="3">
    <source>
        <dbReference type="EMBL" id="KAJ7752127.1"/>
    </source>
</evidence>
<gene>
    <name evidence="3" type="ORF">B0H16DRAFT_1419322</name>
</gene>
<dbReference type="CDD" id="cd00866">
    <property type="entry name" value="PEBP_euk"/>
    <property type="match status" value="1"/>
</dbReference>